<evidence type="ECO:0000313" key="3">
    <source>
        <dbReference type="Proteomes" id="UP000000310"/>
    </source>
</evidence>
<evidence type="ECO:0000259" key="1">
    <source>
        <dbReference type="Pfam" id="PF14302"/>
    </source>
</evidence>
<organism evidence="2 3">
    <name type="scientific">Pseudopedobacter saltans (strain ATCC 51119 / DSM 12145 / JCM 21818 / CCUG 39354 / LMG 10337 / NBRC 100064 / NCIMB 13643)</name>
    <name type="common">Pedobacter saltans</name>
    <dbReference type="NCBI Taxonomy" id="762903"/>
    <lineage>
        <taxon>Bacteria</taxon>
        <taxon>Pseudomonadati</taxon>
        <taxon>Bacteroidota</taxon>
        <taxon>Sphingobacteriia</taxon>
        <taxon>Sphingobacteriales</taxon>
        <taxon>Sphingobacteriaceae</taxon>
        <taxon>Pseudopedobacter</taxon>
    </lineage>
</organism>
<dbReference type="InterPro" id="IPR025485">
    <property type="entry name" value="DUF4377"/>
</dbReference>
<keyword evidence="3" id="KW-1185">Reference proteome</keyword>
<dbReference type="STRING" id="762903.Pedsa_0049"/>
<evidence type="ECO:0000313" key="2">
    <source>
        <dbReference type="EMBL" id="ADY50638.1"/>
    </source>
</evidence>
<dbReference type="PROSITE" id="PS51257">
    <property type="entry name" value="PROKAR_LIPOPROTEIN"/>
    <property type="match status" value="1"/>
</dbReference>
<gene>
    <name evidence="2" type="ordered locus">Pedsa_0049</name>
</gene>
<accession>F0SC53</accession>
<dbReference type="HOGENOM" id="CLU_133616_2_0_10"/>
<dbReference type="AlphaFoldDB" id="F0SC53"/>
<dbReference type="KEGG" id="psn:Pedsa_0049"/>
<feature type="domain" description="DUF4377" evidence="1">
    <location>
        <begin position="28"/>
        <end position="102"/>
    </location>
</feature>
<dbReference type="OrthoDB" id="880459at2"/>
<dbReference type="Proteomes" id="UP000000310">
    <property type="component" value="Chromosome"/>
</dbReference>
<dbReference type="RefSeq" id="WP_013631141.1">
    <property type="nucleotide sequence ID" value="NC_015177.1"/>
</dbReference>
<dbReference type="Pfam" id="PF14302">
    <property type="entry name" value="DUF4377"/>
    <property type="match status" value="1"/>
</dbReference>
<dbReference type="eggNOG" id="COG3042">
    <property type="taxonomic scope" value="Bacteria"/>
</dbReference>
<dbReference type="EMBL" id="CP002545">
    <property type="protein sequence ID" value="ADY50638.1"/>
    <property type="molecule type" value="Genomic_DNA"/>
</dbReference>
<protein>
    <recommendedName>
        <fullName evidence="1">DUF4377 domain-containing protein</fullName>
    </recommendedName>
</protein>
<reference evidence="2 3" key="1">
    <citation type="journal article" date="2011" name="Stand. Genomic Sci.">
        <title>Complete genome sequence of the gliding, heparinolytic Pedobacter saltans type strain (113).</title>
        <authorList>
            <person name="Liolios K."/>
            <person name="Sikorski J."/>
            <person name="Lu M."/>
            <person name="Nolan M."/>
            <person name="Lapidus A."/>
            <person name="Lucas S."/>
            <person name="Hammon N."/>
            <person name="Deshpande S."/>
            <person name="Cheng J.F."/>
            <person name="Tapia R."/>
            <person name="Han C."/>
            <person name="Goodwin L."/>
            <person name="Pitluck S."/>
            <person name="Huntemann M."/>
            <person name="Ivanova N."/>
            <person name="Pagani I."/>
            <person name="Mavromatis K."/>
            <person name="Ovchinikova G."/>
            <person name="Pati A."/>
            <person name="Chen A."/>
            <person name="Palaniappan K."/>
            <person name="Land M."/>
            <person name="Hauser L."/>
            <person name="Brambilla E.M."/>
            <person name="Kotsyurbenko O."/>
            <person name="Rohde M."/>
            <person name="Tindall B.J."/>
            <person name="Abt B."/>
            <person name="Goker M."/>
            <person name="Detter J.C."/>
            <person name="Woyke T."/>
            <person name="Bristow J."/>
            <person name="Eisen J.A."/>
            <person name="Markowitz V."/>
            <person name="Hugenholtz P."/>
            <person name="Klenk H.P."/>
            <person name="Kyrpides N.C."/>
        </authorList>
    </citation>
    <scope>NUCLEOTIDE SEQUENCE [LARGE SCALE GENOMIC DNA]</scope>
    <source>
        <strain evidence="3">ATCC 51119 / DSM 12145 / JCM 21818 / LMG 10337 / NBRC 100064 / NCIMB 13643</strain>
    </source>
</reference>
<reference evidence="3" key="2">
    <citation type="submission" date="2011-02" db="EMBL/GenBank/DDBJ databases">
        <title>The complete genome of Pedobacter saltans DSM 12145.</title>
        <authorList>
            <consortium name="US DOE Joint Genome Institute (JGI-PGF)"/>
            <person name="Lucas S."/>
            <person name="Copeland A."/>
            <person name="Lapidus A."/>
            <person name="Bruce D."/>
            <person name="Goodwin L."/>
            <person name="Pitluck S."/>
            <person name="Kyrpides N."/>
            <person name="Mavromatis K."/>
            <person name="Pagani I."/>
            <person name="Ivanova N."/>
            <person name="Ovchinnikova G."/>
            <person name="Lu M."/>
            <person name="Detter J.C."/>
            <person name="Han C."/>
            <person name="Land M."/>
            <person name="Hauser L."/>
            <person name="Markowitz V."/>
            <person name="Cheng J.-F."/>
            <person name="Hugenholtz P."/>
            <person name="Woyke T."/>
            <person name="Wu D."/>
            <person name="Tindall B."/>
            <person name="Pomrenke H.G."/>
            <person name="Brambilla E."/>
            <person name="Klenk H.-P."/>
            <person name="Eisen J.A."/>
        </authorList>
    </citation>
    <scope>NUCLEOTIDE SEQUENCE [LARGE SCALE GENOMIC DNA]</scope>
    <source>
        <strain evidence="3">ATCC 51119 / DSM 12145 / JCM 21818 / LMG 10337 / NBRC 100064 / NCIMB 13643</strain>
    </source>
</reference>
<name>F0SC53_PSESL</name>
<proteinExistence type="predicted"/>
<sequence>MNKVKYLSIVIVIFAVLTMACKSNPNLYVASKQVDCVGAGPQKCLLVKENKDENWTYLYDNIQGFNYEPGYEYELIIKKENIANPPADASSIRYILVKELSKTKKDSENLPD</sequence>